<evidence type="ECO:0008006" key="9">
    <source>
        <dbReference type="Google" id="ProtNLM"/>
    </source>
</evidence>
<evidence type="ECO:0000256" key="4">
    <source>
        <dbReference type="ARBA" id="ARBA00023136"/>
    </source>
</evidence>
<dbReference type="InterPro" id="IPR014743">
    <property type="entry name" value="Cl-channel_core"/>
</dbReference>
<name>A0A3P3EKX2_9BURK</name>
<accession>A0A3P3EKX2</accession>
<dbReference type="Gene3D" id="1.10.3080.10">
    <property type="entry name" value="Clc chloride channel"/>
    <property type="match status" value="1"/>
</dbReference>
<dbReference type="GO" id="GO:0015108">
    <property type="term" value="F:chloride transmembrane transporter activity"/>
    <property type="evidence" value="ECO:0007669"/>
    <property type="project" value="InterPro"/>
</dbReference>
<dbReference type="EMBL" id="RQXU01000010">
    <property type="protein sequence ID" value="RRH87035.1"/>
    <property type="molecule type" value="Genomic_DNA"/>
</dbReference>
<evidence type="ECO:0000256" key="1">
    <source>
        <dbReference type="ARBA" id="ARBA00004141"/>
    </source>
</evidence>
<dbReference type="AlphaFoldDB" id="A0A3P3EKX2"/>
<feature type="region of interest" description="Disordered" evidence="5">
    <location>
        <begin position="168"/>
        <end position="193"/>
    </location>
</feature>
<dbReference type="GO" id="GO:0016020">
    <property type="term" value="C:membrane"/>
    <property type="evidence" value="ECO:0007669"/>
    <property type="project" value="UniProtKB-SubCell"/>
</dbReference>
<comment type="caution">
    <text evidence="7">The sequence shown here is derived from an EMBL/GenBank/DDBJ whole genome shotgun (WGS) entry which is preliminary data.</text>
</comment>
<protein>
    <recommendedName>
        <fullName evidence="9">Chloride channel protein</fullName>
    </recommendedName>
</protein>
<feature type="transmembrane region" description="Helical" evidence="6">
    <location>
        <begin position="27"/>
        <end position="52"/>
    </location>
</feature>
<sequence length="193" mass="20319">MSWSASRFLVQCARLKRLLRIPEWQSMLAWAVVAGLVGTAATEAFRLLLHWLDLAALGQGGGLVALAQGLPAWARVAVPAAGGLVAGALLVLARRLGKPETKSDYMEAIVLGDGRIPAAQTMARSASSLVSIASGGSIGREGSMVQLAAIRSCCRWWPPAWWRTSSCGRPGPARCTRSPNTGRPSASGFARPT</sequence>
<dbReference type="InterPro" id="IPR001807">
    <property type="entry name" value="ClC"/>
</dbReference>
<feature type="transmembrane region" description="Helical" evidence="6">
    <location>
        <begin position="72"/>
        <end position="93"/>
    </location>
</feature>
<comment type="subcellular location">
    <subcellularLocation>
        <location evidence="1">Membrane</location>
        <topology evidence="1">Multi-pass membrane protein</topology>
    </subcellularLocation>
</comment>
<reference evidence="7 8" key="1">
    <citation type="submission" date="2018-11" db="EMBL/GenBank/DDBJ databases">
        <title>The genome of Variovorax sp T529.</title>
        <authorList>
            <person name="Gao J."/>
        </authorList>
    </citation>
    <scope>NUCLEOTIDE SEQUENCE [LARGE SCALE GENOMIC DNA]</scope>
    <source>
        <strain evidence="7 8">T529</strain>
    </source>
</reference>
<dbReference type="SUPFAM" id="SSF81340">
    <property type="entry name" value="Clc chloride channel"/>
    <property type="match status" value="1"/>
</dbReference>
<keyword evidence="4 6" id="KW-0472">Membrane</keyword>
<keyword evidence="2 6" id="KW-0812">Transmembrane</keyword>
<gene>
    <name evidence="7" type="ORF">EH244_18505</name>
</gene>
<keyword evidence="3 6" id="KW-1133">Transmembrane helix</keyword>
<evidence type="ECO:0000256" key="3">
    <source>
        <dbReference type="ARBA" id="ARBA00022989"/>
    </source>
</evidence>
<evidence type="ECO:0000313" key="8">
    <source>
        <dbReference type="Proteomes" id="UP000271590"/>
    </source>
</evidence>
<dbReference type="Proteomes" id="UP000271590">
    <property type="component" value="Unassembled WGS sequence"/>
</dbReference>
<evidence type="ECO:0000256" key="6">
    <source>
        <dbReference type="SAM" id="Phobius"/>
    </source>
</evidence>
<evidence type="ECO:0000256" key="5">
    <source>
        <dbReference type="SAM" id="MobiDB-lite"/>
    </source>
</evidence>
<organism evidence="7 8">
    <name type="scientific">Variovorax beijingensis</name>
    <dbReference type="NCBI Taxonomy" id="2496117"/>
    <lineage>
        <taxon>Bacteria</taxon>
        <taxon>Pseudomonadati</taxon>
        <taxon>Pseudomonadota</taxon>
        <taxon>Betaproteobacteria</taxon>
        <taxon>Burkholderiales</taxon>
        <taxon>Comamonadaceae</taxon>
        <taxon>Variovorax</taxon>
    </lineage>
</organism>
<evidence type="ECO:0000256" key="2">
    <source>
        <dbReference type="ARBA" id="ARBA00022692"/>
    </source>
</evidence>
<proteinExistence type="predicted"/>
<evidence type="ECO:0000313" key="7">
    <source>
        <dbReference type="EMBL" id="RRH87035.1"/>
    </source>
</evidence>
<dbReference type="Pfam" id="PF00654">
    <property type="entry name" value="Voltage_CLC"/>
    <property type="match status" value="1"/>
</dbReference>